<dbReference type="EMBL" id="BMAW01093113">
    <property type="protein sequence ID" value="GFS58713.1"/>
    <property type="molecule type" value="Genomic_DNA"/>
</dbReference>
<dbReference type="PANTHER" id="PTHR15004:SF0">
    <property type="entry name" value="GLUTAMYL-TRNA(GLN) AMIDOTRANSFERASE SUBUNIT C, MITOCHONDRIAL"/>
    <property type="match status" value="1"/>
</dbReference>
<dbReference type="GO" id="GO:0030956">
    <property type="term" value="C:glutamyl-tRNA(Gln) amidotransferase complex"/>
    <property type="evidence" value="ECO:0007669"/>
    <property type="project" value="TreeGrafter"/>
</dbReference>
<protein>
    <submittedName>
        <fullName evidence="2">Glutamyl-tRNA(Gln) amidotransferase subunit C</fullName>
    </submittedName>
</protein>
<organism evidence="2 3">
    <name type="scientific">Nephila pilipes</name>
    <name type="common">Giant wood spider</name>
    <name type="synonym">Nephila maculata</name>
    <dbReference type="NCBI Taxonomy" id="299642"/>
    <lineage>
        <taxon>Eukaryota</taxon>
        <taxon>Metazoa</taxon>
        <taxon>Ecdysozoa</taxon>
        <taxon>Arthropoda</taxon>
        <taxon>Chelicerata</taxon>
        <taxon>Arachnida</taxon>
        <taxon>Araneae</taxon>
        <taxon>Araneomorphae</taxon>
        <taxon>Entelegynae</taxon>
        <taxon>Araneoidea</taxon>
        <taxon>Nephilidae</taxon>
        <taxon>Nephila</taxon>
    </lineage>
</organism>
<dbReference type="GO" id="GO:0006450">
    <property type="term" value="P:regulation of translational fidelity"/>
    <property type="evidence" value="ECO:0007669"/>
    <property type="project" value="InterPro"/>
</dbReference>
<evidence type="ECO:0000256" key="1">
    <source>
        <dbReference type="ARBA" id="ARBA00022741"/>
    </source>
</evidence>
<accession>A0A8X6KLZ3</accession>
<sequence length="131" mass="15257">MRKSLSKLLHYSRRLHHIPERNFGFNNCLMTVSRDIVESLERLALVDFSTEAGIQRLDQSIKFADKLMEVDTSSVEPLISTVYDRNENLRDDEQVDKSYRKELMEICPTSEEFYYVAPLGTFSRNKVESSS</sequence>
<gene>
    <name evidence="2" type="primary">NCL1_28516</name>
    <name evidence="2" type="ORF">NPIL_563201</name>
</gene>
<dbReference type="PANTHER" id="PTHR15004">
    <property type="entry name" value="GLUTAMYL-TRNA(GLN) AMIDOTRANSFERASE SUBUNIT C, MITOCHONDRIAL"/>
    <property type="match status" value="1"/>
</dbReference>
<dbReference type="AlphaFoldDB" id="A0A8X6KLZ3"/>
<name>A0A8X6KLZ3_NEPPI</name>
<dbReference type="Pfam" id="PF02686">
    <property type="entry name" value="GatC"/>
    <property type="match status" value="1"/>
</dbReference>
<dbReference type="SUPFAM" id="SSF141000">
    <property type="entry name" value="Glu-tRNAGln amidotransferase C subunit"/>
    <property type="match status" value="1"/>
</dbReference>
<dbReference type="OrthoDB" id="5394539at2759"/>
<dbReference type="InterPro" id="IPR036113">
    <property type="entry name" value="Asp/Glu-ADT_sf_sub_c"/>
</dbReference>
<dbReference type="GO" id="GO:0032543">
    <property type="term" value="P:mitochondrial translation"/>
    <property type="evidence" value="ECO:0007669"/>
    <property type="project" value="TreeGrafter"/>
</dbReference>
<keyword evidence="1" id="KW-0547">Nucleotide-binding</keyword>
<dbReference type="GO" id="GO:0070681">
    <property type="term" value="P:glutaminyl-tRNAGln biosynthesis via transamidation"/>
    <property type="evidence" value="ECO:0007669"/>
    <property type="project" value="TreeGrafter"/>
</dbReference>
<keyword evidence="3" id="KW-1185">Reference proteome</keyword>
<dbReference type="Proteomes" id="UP000887013">
    <property type="component" value="Unassembled WGS sequence"/>
</dbReference>
<comment type="caution">
    <text evidence="2">The sequence shown here is derived from an EMBL/GenBank/DDBJ whole genome shotgun (WGS) entry which is preliminary data.</text>
</comment>
<proteinExistence type="predicted"/>
<reference evidence="2" key="1">
    <citation type="submission" date="2020-08" db="EMBL/GenBank/DDBJ databases">
        <title>Multicomponent nature underlies the extraordinary mechanical properties of spider dragline silk.</title>
        <authorList>
            <person name="Kono N."/>
            <person name="Nakamura H."/>
            <person name="Mori M."/>
            <person name="Yoshida Y."/>
            <person name="Ohtoshi R."/>
            <person name="Malay A.D."/>
            <person name="Moran D.A.P."/>
            <person name="Tomita M."/>
            <person name="Numata K."/>
            <person name="Arakawa K."/>
        </authorList>
    </citation>
    <scope>NUCLEOTIDE SEQUENCE</scope>
</reference>
<dbReference type="GO" id="GO:0000166">
    <property type="term" value="F:nucleotide binding"/>
    <property type="evidence" value="ECO:0007669"/>
    <property type="project" value="UniProtKB-KW"/>
</dbReference>
<dbReference type="GO" id="GO:0005739">
    <property type="term" value="C:mitochondrion"/>
    <property type="evidence" value="ECO:0007669"/>
    <property type="project" value="TreeGrafter"/>
</dbReference>
<evidence type="ECO:0000313" key="2">
    <source>
        <dbReference type="EMBL" id="GFS58713.1"/>
    </source>
</evidence>
<dbReference type="InterPro" id="IPR003837">
    <property type="entry name" value="GatC"/>
</dbReference>
<evidence type="ECO:0000313" key="3">
    <source>
        <dbReference type="Proteomes" id="UP000887013"/>
    </source>
</evidence>